<dbReference type="PROSITE" id="PS00622">
    <property type="entry name" value="HTH_LUXR_1"/>
    <property type="match status" value="1"/>
</dbReference>
<feature type="domain" description="HTH luxR-type" evidence="6">
    <location>
        <begin position="150"/>
        <end position="215"/>
    </location>
</feature>
<evidence type="ECO:0000256" key="1">
    <source>
        <dbReference type="ARBA" id="ARBA00022553"/>
    </source>
</evidence>
<dbReference type="InterPro" id="IPR001789">
    <property type="entry name" value="Sig_transdc_resp-reg_receiver"/>
</dbReference>
<dbReference type="SMART" id="SM00448">
    <property type="entry name" value="REC"/>
    <property type="match status" value="1"/>
</dbReference>
<sequence length="221" mass="24707">MQDSTQFRILLADDHTFFRKGIKSHISKNPELSVEGEVADGNELIPFLEKKPIDMIILDLWMPTVTGLEALNMVKKRFPQVKVLICSAKEKKKDFVKAMIAGADGFLGKLESDKEVFTAIERIRTGKKYIPPLLASEFAGDLIDSVDGAGSDPFSHLTKRELEVLHLLVKGYTSGRIADHFHLSIRTIEHHRANLLRKSKQKNSAALVNWAVSNGLTESDL</sequence>
<feature type="domain" description="Response regulatory" evidence="7">
    <location>
        <begin position="8"/>
        <end position="124"/>
    </location>
</feature>
<keyword evidence="1 5" id="KW-0597">Phosphoprotein</keyword>
<dbReference type="Proteomes" id="UP000826725">
    <property type="component" value="Chromosome"/>
</dbReference>
<evidence type="ECO:0000256" key="5">
    <source>
        <dbReference type="PROSITE-ProRule" id="PRU00169"/>
    </source>
</evidence>
<dbReference type="AlphaFoldDB" id="A0A8D5FVL9"/>
<dbReference type="CDD" id="cd06170">
    <property type="entry name" value="LuxR_C_like"/>
    <property type="match status" value="1"/>
</dbReference>
<evidence type="ECO:0000256" key="2">
    <source>
        <dbReference type="ARBA" id="ARBA00023015"/>
    </source>
</evidence>
<dbReference type="PANTHER" id="PTHR43214:SF41">
    <property type="entry name" value="NITRATE_NITRITE RESPONSE REGULATOR PROTEIN NARP"/>
    <property type="match status" value="1"/>
</dbReference>
<feature type="modified residue" description="4-aspartylphosphate" evidence="5">
    <location>
        <position position="59"/>
    </location>
</feature>
<dbReference type="GO" id="GO:0000160">
    <property type="term" value="P:phosphorelay signal transduction system"/>
    <property type="evidence" value="ECO:0007669"/>
    <property type="project" value="InterPro"/>
</dbReference>
<gene>
    <name evidence="8" type="ORF">DGMP_28640</name>
</gene>
<dbReference type="InterPro" id="IPR000792">
    <property type="entry name" value="Tscrpt_reg_LuxR_C"/>
</dbReference>
<dbReference type="PANTHER" id="PTHR43214">
    <property type="entry name" value="TWO-COMPONENT RESPONSE REGULATOR"/>
    <property type="match status" value="1"/>
</dbReference>
<dbReference type="Pfam" id="PF00196">
    <property type="entry name" value="GerE"/>
    <property type="match status" value="1"/>
</dbReference>
<dbReference type="RefSeq" id="WP_228854558.1">
    <property type="nucleotide sequence ID" value="NZ_AP024086.1"/>
</dbReference>
<dbReference type="PROSITE" id="PS50043">
    <property type="entry name" value="HTH_LUXR_2"/>
    <property type="match status" value="1"/>
</dbReference>
<reference evidence="8" key="1">
    <citation type="submission" date="2020-09" db="EMBL/GenBank/DDBJ databases">
        <title>Desulfogranum mesoprofundum gen. nov., sp. nov., a novel mesophilic, sulfate-reducing chemolithoautotroph isolated from a deep-sea hydrothermal vent chimney in the Suiyo Seamount.</title>
        <authorList>
            <person name="Hashimoto Y."/>
            <person name="Nakagawa S."/>
        </authorList>
    </citation>
    <scope>NUCLEOTIDE SEQUENCE</scope>
    <source>
        <strain evidence="8">KT2</strain>
    </source>
</reference>
<evidence type="ECO:0000313" key="8">
    <source>
        <dbReference type="EMBL" id="BCL62171.1"/>
    </source>
</evidence>
<name>A0A8D5FVL9_9BACT</name>
<proteinExistence type="predicted"/>
<keyword evidence="3 8" id="KW-0238">DNA-binding</keyword>
<dbReference type="GO" id="GO:0006355">
    <property type="term" value="P:regulation of DNA-templated transcription"/>
    <property type="evidence" value="ECO:0007669"/>
    <property type="project" value="InterPro"/>
</dbReference>
<evidence type="ECO:0000256" key="4">
    <source>
        <dbReference type="ARBA" id="ARBA00023163"/>
    </source>
</evidence>
<dbReference type="EMBL" id="AP024086">
    <property type="protein sequence ID" value="BCL62171.1"/>
    <property type="molecule type" value="Genomic_DNA"/>
</dbReference>
<evidence type="ECO:0000259" key="7">
    <source>
        <dbReference type="PROSITE" id="PS50110"/>
    </source>
</evidence>
<dbReference type="PROSITE" id="PS50110">
    <property type="entry name" value="RESPONSE_REGULATORY"/>
    <property type="match status" value="1"/>
</dbReference>
<dbReference type="SMART" id="SM00421">
    <property type="entry name" value="HTH_LUXR"/>
    <property type="match status" value="1"/>
</dbReference>
<keyword evidence="9" id="KW-1185">Reference proteome</keyword>
<keyword evidence="2" id="KW-0805">Transcription regulation</keyword>
<keyword evidence="4" id="KW-0804">Transcription</keyword>
<evidence type="ECO:0000313" key="9">
    <source>
        <dbReference type="Proteomes" id="UP000826725"/>
    </source>
</evidence>
<dbReference type="InterPro" id="IPR058245">
    <property type="entry name" value="NreC/VraR/RcsB-like_REC"/>
</dbReference>
<dbReference type="CDD" id="cd17535">
    <property type="entry name" value="REC_NarL-like"/>
    <property type="match status" value="1"/>
</dbReference>
<dbReference type="Pfam" id="PF00072">
    <property type="entry name" value="Response_reg"/>
    <property type="match status" value="1"/>
</dbReference>
<dbReference type="InterPro" id="IPR039420">
    <property type="entry name" value="WalR-like"/>
</dbReference>
<organism evidence="8 9">
    <name type="scientific">Desulfomarina profundi</name>
    <dbReference type="NCBI Taxonomy" id="2772557"/>
    <lineage>
        <taxon>Bacteria</taxon>
        <taxon>Pseudomonadati</taxon>
        <taxon>Thermodesulfobacteriota</taxon>
        <taxon>Desulfobulbia</taxon>
        <taxon>Desulfobulbales</taxon>
        <taxon>Desulfobulbaceae</taxon>
        <taxon>Desulfomarina</taxon>
    </lineage>
</organism>
<evidence type="ECO:0000259" key="6">
    <source>
        <dbReference type="PROSITE" id="PS50043"/>
    </source>
</evidence>
<dbReference type="KEGG" id="dbk:DGMP_28640"/>
<dbReference type="GO" id="GO:0003677">
    <property type="term" value="F:DNA binding"/>
    <property type="evidence" value="ECO:0007669"/>
    <property type="project" value="UniProtKB-KW"/>
</dbReference>
<evidence type="ECO:0000256" key="3">
    <source>
        <dbReference type="ARBA" id="ARBA00023125"/>
    </source>
</evidence>
<protein>
    <submittedName>
        <fullName evidence="8">DNA-binding response regulator</fullName>
    </submittedName>
</protein>
<accession>A0A8D5FVL9</accession>